<name>A0ABW1EEM4_9BACT</name>
<keyword evidence="2" id="KW-0802">TPR repeat</keyword>
<dbReference type="Gene3D" id="1.25.40.10">
    <property type="entry name" value="Tetratricopeptide repeat domain"/>
    <property type="match status" value="1"/>
</dbReference>
<reference evidence="6" key="1">
    <citation type="journal article" date="2019" name="Int. J. Syst. Evol. Microbiol.">
        <title>The Global Catalogue of Microorganisms (GCM) 10K type strain sequencing project: providing services to taxonomists for standard genome sequencing and annotation.</title>
        <authorList>
            <consortium name="The Broad Institute Genomics Platform"/>
            <consortium name="The Broad Institute Genome Sequencing Center for Infectious Disease"/>
            <person name="Wu L."/>
            <person name="Ma J."/>
        </authorList>
    </citation>
    <scope>NUCLEOTIDE SEQUENCE [LARGE SCALE GENOMIC DNA]</scope>
    <source>
        <strain evidence="6">JCM 4087</strain>
    </source>
</reference>
<dbReference type="Pfam" id="PF13432">
    <property type="entry name" value="TPR_16"/>
    <property type="match status" value="1"/>
</dbReference>
<dbReference type="InterPro" id="IPR023155">
    <property type="entry name" value="Cyt_c-552/4"/>
</dbReference>
<protein>
    <submittedName>
        <fullName evidence="5">Tetratricopeptide repeat protein</fullName>
    </submittedName>
</protein>
<evidence type="ECO:0000259" key="4">
    <source>
        <dbReference type="Pfam" id="PF13435"/>
    </source>
</evidence>
<sequence>MYLRHVIIPALLSLLCAASHSEPPKATSVHEADAKCASCHREIYDSYLKTPMANASGSAAENLKTTSFIHAPSGMKYVVGAEDGKVELSFYKPSTPDLKTTVQLDYFLGSGHLGVTYLYLKGKYLFESPVAWYARNNAYDMKPGYGQIAYMPPALPMEAKCLRCHMSAVQASDAGTFNRYSNLPFLHTGITCEECHGDPQRHVETQGKAAIVNPVKLAAEQRDSVCISCHLEGDVTVERAGQSGLNYRPGDSISKYLTYYVRVGENLTTRGVSEVEQLSESTCKRVSGDKMSCVTCHNPHFTPTASEKIAYYRSKCLSCHTQPGFVSTHHPENQDCTSCHMQRLAAENIPHVAWTDHRILRVPEASDVDHALKGNMTLKAIFSPDATARDQAMAYYRALMEGDQSFETTAWNQLRQLEPQIQNDKEALDALGNLAAGRKNFDVAQRCFERALQLDAVDSTALSNLAVLFARQGRIVDSEELLQRAFDLNPDVPGLAMNLARVQCSAGDKQAAVQTLQTVISYNPQQEYLKKQLDPVTGICGGEAIK</sequence>
<dbReference type="Proteomes" id="UP001596091">
    <property type="component" value="Unassembled WGS sequence"/>
</dbReference>
<evidence type="ECO:0000256" key="1">
    <source>
        <dbReference type="ARBA" id="ARBA00022729"/>
    </source>
</evidence>
<feature type="repeat" description="TPR" evidence="2">
    <location>
        <begin position="425"/>
        <end position="458"/>
    </location>
</feature>
<evidence type="ECO:0000313" key="5">
    <source>
        <dbReference type="EMBL" id="MFC5862321.1"/>
    </source>
</evidence>
<dbReference type="SUPFAM" id="SSF48695">
    <property type="entry name" value="Multiheme cytochromes"/>
    <property type="match status" value="1"/>
</dbReference>
<dbReference type="PANTHER" id="PTHR35038">
    <property type="entry name" value="DISSIMILATORY SULFITE REDUCTASE SIRA"/>
    <property type="match status" value="1"/>
</dbReference>
<dbReference type="PROSITE" id="PS50005">
    <property type="entry name" value="TPR"/>
    <property type="match status" value="2"/>
</dbReference>
<proteinExistence type="predicted"/>
<dbReference type="EMBL" id="JBHSPH010000002">
    <property type="protein sequence ID" value="MFC5862321.1"/>
    <property type="molecule type" value="Genomic_DNA"/>
</dbReference>
<evidence type="ECO:0000256" key="3">
    <source>
        <dbReference type="SAM" id="SignalP"/>
    </source>
</evidence>
<dbReference type="RefSeq" id="WP_263338786.1">
    <property type="nucleotide sequence ID" value="NZ_JAGSYH010000004.1"/>
</dbReference>
<dbReference type="PANTHER" id="PTHR35038:SF8">
    <property type="entry name" value="C-TYPE POLYHEME CYTOCHROME OMCC"/>
    <property type="match status" value="1"/>
</dbReference>
<dbReference type="CDD" id="cd08168">
    <property type="entry name" value="Cytochrom_C3"/>
    <property type="match status" value="1"/>
</dbReference>
<organism evidence="5 6">
    <name type="scientific">Acidicapsa dinghuensis</name>
    <dbReference type="NCBI Taxonomy" id="2218256"/>
    <lineage>
        <taxon>Bacteria</taxon>
        <taxon>Pseudomonadati</taxon>
        <taxon>Acidobacteriota</taxon>
        <taxon>Terriglobia</taxon>
        <taxon>Terriglobales</taxon>
        <taxon>Acidobacteriaceae</taxon>
        <taxon>Acidicapsa</taxon>
    </lineage>
</organism>
<dbReference type="InterPro" id="IPR019734">
    <property type="entry name" value="TPR_rpt"/>
</dbReference>
<gene>
    <name evidence="5" type="ORF">ACFPT7_08465</name>
</gene>
<keyword evidence="6" id="KW-1185">Reference proteome</keyword>
<comment type="caution">
    <text evidence="5">The sequence shown here is derived from an EMBL/GenBank/DDBJ whole genome shotgun (WGS) entry which is preliminary data.</text>
</comment>
<evidence type="ECO:0000256" key="2">
    <source>
        <dbReference type="PROSITE-ProRule" id="PRU00339"/>
    </source>
</evidence>
<accession>A0ABW1EEM4</accession>
<evidence type="ECO:0000313" key="6">
    <source>
        <dbReference type="Proteomes" id="UP001596091"/>
    </source>
</evidence>
<feature type="chain" id="PRO_5045732017" evidence="3">
    <location>
        <begin position="22"/>
        <end position="546"/>
    </location>
</feature>
<dbReference type="Gene3D" id="1.10.1130.10">
    <property type="entry name" value="Flavocytochrome C3, Chain A"/>
    <property type="match status" value="1"/>
</dbReference>
<dbReference type="InterPro" id="IPR011990">
    <property type="entry name" value="TPR-like_helical_dom_sf"/>
</dbReference>
<dbReference type="SUPFAM" id="SSF48452">
    <property type="entry name" value="TPR-like"/>
    <property type="match status" value="1"/>
</dbReference>
<dbReference type="Gene3D" id="3.90.10.10">
    <property type="entry name" value="Cytochrome C3"/>
    <property type="match status" value="1"/>
</dbReference>
<feature type="signal peptide" evidence="3">
    <location>
        <begin position="1"/>
        <end position="21"/>
    </location>
</feature>
<feature type="domain" description="Cytochrome c-552/4" evidence="4">
    <location>
        <begin position="157"/>
        <end position="197"/>
    </location>
</feature>
<dbReference type="Pfam" id="PF13435">
    <property type="entry name" value="Cytochrome_C554"/>
    <property type="match status" value="1"/>
</dbReference>
<dbReference type="SMART" id="SM00028">
    <property type="entry name" value="TPR"/>
    <property type="match status" value="3"/>
</dbReference>
<feature type="repeat" description="TPR" evidence="2">
    <location>
        <begin position="459"/>
        <end position="492"/>
    </location>
</feature>
<dbReference type="InterPro" id="IPR051829">
    <property type="entry name" value="Multiheme_Cytochr_ET"/>
</dbReference>
<keyword evidence="1 3" id="KW-0732">Signal</keyword>
<dbReference type="InterPro" id="IPR036280">
    <property type="entry name" value="Multihaem_cyt_sf"/>
</dbReference>